<evidence type="ECO:0000259" key="1">
    <source>
        <dbReference type="Pfam" id="PF21847"/>
    </source>
</evidence>
<evidence type="ECO:0000313" key="2">
    <source>
        <dbReference type="EMBL" id="MPM33876.1"/>
    </source>
</evidence>
<comment type="caution">
    <text evidence="2">The sequence shown here is derived from an EMBL/GenBank/DDBJ whole genome shotgun (WGS) entry which is preliminary data.</text>
</comment>
<dbReference type="EMBL" id="VSSQ01006791">
    <property type="protein sequence ID" value="MPM33876.1"/>
    <property type="molecule type" value="Genomic_DNA"/>
</dbReference>
<protein>
    <recommendedName>
        <fullName evidence="1">DUF6906 domain-containing protein</fullName>
    </recommendedName>
</protein>
<gene>
    <name evidence="2" type="ORF">SDC9_80457</name>
</gene>
<reference evidence="2" key="1">
    <citation type="submission" date="2019-08" db="EMBL/GenBank/DDBJ databases">
        <authorList>
            <person name="Kucharzyk K."/>
            <person name="Murdoch R.W."/>
            <person name="Higgins S."/>
            <person name="Loffler F."/>
        </authorList>
    </citation>
    <scope>NUCLEOTIDE SEQUENCE</scope>
</reference>
<proteinExistence type="predicted"/>
<sequence>MRHGKKPTRKQKIRLGQVGLSPDNWLVIRQKPSGELIILHKHTDKVRVVPAPTV</sequence>
<dbReference type="Pfam" id="PF21847">
    <property type="entry name" value="DUF6906"/>
    <property type="match status" value="1"/>
</dbReference>
<name>A0A644YZ98_9ZZZZ</name>
<dbReference type="AlphaFoldDB" id="A0A644YZ98"/>
<feature type="domain" description="DUF6906" evidence="1">
    <location>
        <begin position="1"/>
        <end position="50"/>
    </location>
</feature>
<organism evidence="2">
    <name type="scientific">bioreactor metagenome</name>
    <dbReference type="NCBI Taxonomy" id="1076179"/>
    <lineage>
        <taxon>unclassified sequences</taxon>
        <taxon>metagenomes</taxon>
        <taxon>ecological metagenomes</taxon>
    </lineage>
</organism>
<dbReference type="InterPro" id="IPR054201">
    <property type="entry name" value="DUF6906"/>
</dbReference>
<accession>A0A644YZ98</accession>